<evidence type="ECO:0000313" key="1">
    <source>
        <dbReference type="EMBL" id="CAG9702986.1"/>
    </source>
</evidence>
<name>A0AA86JE23_9CLOT</name>
<reference evidence="1" key="1">
    <citation type="submission" date="2021-10" db="EMBL/GenBank/DDBJ databases">
        <authorList>
            <person name="Mesa V."/>
        </authorList>
    </citation>
    <scope>NUCLEOTIDE SEQUENCE</scope>
    <source>
        <strain evidence="1">CC3_PB</strain>
    </source>
</reference>
<dbReference type="AlphaFoldDB" id="A0AA86JE23"/>
<evidence type="ECO:0000313" key="2">
    <source>
        <dbReference type="Proteomes" id="UP000789738"/>
    </source>
</evidence>
<proteinExistence type="predicted"/>
<organism evidence="1 2">
    <name type="scientific">Clostridium neonatale</name>
    <dbReference type="NCBI Taxonomy" id="137838"/>
    <lineage>
        <taxon>Bacteria</taxon>
        <taxon>Bacillati</taxon>
        <taxon>Bacillota</taxon>
        <taxon>Clostridia</taxon>
        <taxon>Eubacteriales</taxon>
        <taxon>Clostridiaceae</taxon>
        <taxon>Clostridium</taxon>
    </lineage>
</organism>
<dbReference type="Proteomes" id="UP000789738">
    <property type="component" value="Unassembled WGS sequence"/>
</dbReference>
<gene>
    <name evidence="1" type="ORF">CNEO_40250</name>
</gene>
<sequence>MSTVIVVDLIYNGLGAQDTHPLNLLQIINNNKLSLISLEITKIKF</sequence>
<accession>A0AA86JE23</accession>
<comment type="caution">
    <text evidence="1">The sequence shown here is derived from an EMBL/GenBank/DDBJ whole genome shotgun (WGS) entry which is preliminary data.</text>
</comment>
<dbReference type="EMBL" id="CAKJVE010000004">
    <property type="protein sequence ID" value="CAG9702986.1"/>
    <property type="molecule type" value="Genomic_DNA"/>
</dbReference>
<protein>
    <submittedName>
        <fullName evidence="1">Uncharacterized protein</fullName>
    </submittedName>
</protein>